<accession>A0ABY7E9L5</accession>
<reference evidence="2" key="1">
    <citation type="submission" date="2022-11" db="EMBL/GenBank/DDBJ databases">
        <title>Centuries of genome instability and evolution in soft-shell clam transmissible cancer (bioRxiv).</title>
        <authorList>
            <person name="Hart S.F.M."/>
            <person name="Yonemitsu M.A."/>
            <person name="Giersch R.M."/>
            <person name="Beal B.F."/>
            <person name="Arriagada G."/>
            <person name="Davis B.W."/>
            <person name="Ostrander E.A."/>
            <person name="Goff S.P."/>
            <person name="Metzger M.J."/>
        </authorList>
    </citation>
    <scope>NUCLEOTIDE SEQUENCE</scope>
    <source>
        <strain evidence="2">MELC-2E11</strain>
        <tissue evidence="2">Siphon/mantle</tissue>
    </source>
</reference>
<gene>
    <name evidence="2" type="ORF">MAR_021909</name>
</gene>
<sequence>MATFLAVPLKQTYEVDVVKPFRSFIQNTFSSANPDDYNTAISEFSKLRNLTITKSVDKHESALEVLYRYYDQLTAIENKLPVSENQIRIQFKWRDAFDKDSFFAGKNTLSIASGAYEKVCVLFNIAALMSQIGEVQNHESDEGLKTSAKYFQQAAGIFGQLKDSSLSICTQDPTPDFAPDTLNALAALMHEGGNGGKDSVPSSGTVC</sequence>
<evidence type="ECO:0000313" key="2">
    <source>
        <dbReference type="EMBL" id="WAR06540.1"/>
    </source>
</evidence>
<dbReference type="EMBL" id="CP111016">
    <property type="protein sequence ID" value="WAR06540.1"/>
    <property type="molecule type" value="Genomic_DNA"/>
</dbReference>
<dbReference type="InterPro" id="IPR004328">
    <property type="entry name" value="BRO1_dom"/>
</dbReference>
<dbReference type="SMART" id="SM01041">
    <property type="entry name" value="BRO1"/>
    <property type="match status" value="1"/>
</dbReference>
<protein>
    <submittedName>
        <fullName evidence="2">ALXA-like protein</fullName>
    </submittedName>
</protein>
<organism evidence="2 3">
    <name type="scientific">Mya arenaria</name>
    <name type="common">Soft-shell clam</name>
    <dbReference type="NCBI Taxonomy" id="6604"/>
    <lineage>
        <taxon>Eukaryota</taxon>
        <taxon>Metazoa</taxon>
        <taxon>Spiralia</taxon>
        <taxon>Lophotrochozoa</taxon>
        <taxon>Mollusca</taxon>
        <taxon>Bivalvia</taxon>
        <taxon>Autobranchia</taxon>
        <taxon>Heteroconchia</taxon>
        <taxon>Euheterodonta</taxon>
        <taxon>Imparidentia</taxon>
        <taxon>Neoheterodontei</taxon>
        <taxon>Myida</taxon>
        <taxon>Myoidea</taxon>
        <taxon>Myidae</taxon>
        <taxon>Mya</taxon>
    </lineage>
</organism>
<dbReference type="PROSITE" id="PS51180">
    <property type="entry name" value="BRO1"/>
    <property type="match status" value="1"/>
</dbReference>
<proteinExistence type="predicted"/>
<evidence type="ECO:0000313" key="3">
    <source>
        <dbReference type="Proteomes" id="UP001164746"/>
    </source>
</evidence>
<dbReference type="PANTHER" id="PTHR23030">
    <property type="entry name" value="PCD6 INTERACTING PROTEIN-RELATED"/>
    <property type="match status" value="1"/>
</dbReference>
<evidence type="ECO:0000259" key="1">
    <source>
        <dbReference type="PROSITE" id="PS51180"/>
    </source>
</evidence>
<name>A0ABY7E9L5_MYAAR</name>
<feature type="domain" description="BRO1" evidence="1">
    <location>
        <begin position="3"/>
        <end position="190"/>
    </location>
</feature>
<dbReference type="Pfam" id="PF03097">
    <property type="entry name" value="BRO1"/>
    <property type="match status" value="1"/>
</dbReference>
<dbReference type="Proteomes" id="UP001164746">
    <property type="component" value="Chromosome 5"/>
</dbReference>
<keyword evidence="3" id="KW-1185">Reference proteome</keyword>
<dbReference type="PANTHER" id="PTHR23030:SF39">
    <property type="entry name" value="PROGRAMMED CELL DEATH 6-INTERACTING PROTEIN"/>
    <property type="match status" value="1"/>
</dbReference>
<dbReference type="Gene3D" id="1.25.40.280">
    <property type="entry name" value="alix/aip1 like domains"/>
    <property type="match status" value="1"/>
</dbReference>
<dbReference type="InterPro" id="IPR038499">
    <property type="entry name" value="BRO1_sf"/>
</dbReference>